<dbReference type="Pfam" id="PF09675">
    <property type="entry name" value="Chlamy_scaf"/>
    <property type="match status" value="1"/>
</dbReference>
<feature type="compositionally biased region" description="Polar residues" evidence="1">
    <location>
        <begin position="158"/>
        <end position="171"/>
    </location>
</feature>
<proteinExistence type="predicted"/>
<feature type="compositionally biased region" description="Polar residues" evidence="1">
    <location>
        <begin position="1"/>
        <end position="11"/>
    </location>
</feature>
<protein>
    <submittedName>
        <fullName evidence="2">Internal scaffolding protein</fullName>
    </submittedName>
</protein>
<accession>A0A976N076</accession>
<feature type="region of interest" description="Disordered" evidence="1">
    <location>
        <begin position="156"/>
        <end position="182"/>
    </location>
</feature>
<evidence type="ECO:0000313" key="2">
    <source>
        <dbReference type="EMBL" id="UPW36499.1"/>
    </source>
</evidence>
<organism evidence="2">
    <name type="scientific">Peromfec virus RodF8_36</name>
    <dbReference type="NCBI Taxonomy" id="2929371"/>
    <lineage>
        <taxon>Viruses</taxon>
        <taxon>Monodnaviria</taxon>
        <taxon>Sangervirae</taxon>
        <taxon>Phixviricota</taxon>
        <taxon>Malgrandaviricetes</taxon>
        <taxon>Petitvirales</taxon>
        <taxon>Microviridae</taxon>
    </lineage>
</organism>
<name>A0A976N076_9VIRU</name>
<dbReference type="EMBL" id="OM869640">
    <property type="protein sequence ID" value="UPW36499.1"/>
    <property type="molecule type" value="Genomic_DNA"/>
</dbReference>
<sequence>MAKFYSESNTPPRMFQPETSRTEPDYEERLDKDGKKYLKKVGETDVYEKIQEARSGTELAQLIENFKIKINENDLTKVEETIIDVTNIPTNMIDALNVVEQAKTTFNTAPKEIRETFNNNFTEFLAGAQNGTLKSLLTKKDVLENQIEMNLKVENDANKTQNENSNQLNQTTEKKTTGVIYE</sequence>
<evidence type="ECO:0000256" key="1">
    <source>
        <dbReference type="SAM" id="MobiDB-lite"/>
    </source>
</evidence>
<feature type="region of interest" description="Disordered" evidence="1">
    <location>
        <begin position="1"/>
        <end position="28"/>
    </location>
</feature>
<dbReference type="InterPro" id="IPR014131">
    <property type="entry name" value="Chlamydia_phage_Vp3"/>
</dbReference>
<reference evidence="2" key="1">
    <citation type="submission" date="2022-02" db="EMBL/GenBank/DDBJ databases">
        <title>Towards deciphering the DNA virus diversity associated with rodent species in the families Cricetidae and Heteromyidae.</title>
        <authorList>
            <person name="Lund M."/>
            <person name="Larsen B.B."/>
            <person name="Gryseels S."/>
            <person name="Kraberger S."/>
            <person name="Rowsey D.M."/>
            <person name="Steger L."/>
            <person name="Yule K.M."/>
            <person name="Upham N.S."/>
            <person name="Worobey M."/>
            <person name="Van Doorslaer K."/>
            <person name="Varsani A."/>
        </authorList>
    </citation>
    <scope>NUCLEOTIDE SEQUENCE</scope>
    <source>
        <strain evidence="2">NeonRodF8_36</strain>
    </source>
</reference>